<evidence type="ECO:0000313" key="1">
    <source>
        <dbReference type="EMBL" id="KAJ7687262.1"/>
    </source>
</evidence>
<proteinExistence type="predicted"/>
<reference evidence="1" key="1">
    <citation type="submission" date="2023-03" db="EMBL/GenBank/DDBJ databases">
        <title>Massive genome expansion in bonnet fungi (Mycena s.s.) driven by repeated elements and novel gene families across ecological guilds.</title>
        <authorList>
            <consortium name="Lawrence Berkeley National Laboratory"/>
            <person name="Harder C.B."/>
            <person name="Miyauchi S."/>
            <person name="Viragh M."/>
            <person name="Kuo A."/>
            <person name="Thoen E."/>
            <person name="Andreopoulos B."/>
            <person name="Lu D."/>
            <person name="Skrede I."/>
            <person name="Drula E."/>
            <person name="Henrissat B."/>
            <person name="Morin E."/>
            <person name="Kohler A."/>
            <person name="Barry K."/>
            <person name="LaButti K."/>
            <person name="Morin E."/>
            <person name="Salamov A."/>
            <person name="Lipzen A."/>
            <person name="Mereny Z."/>
            <person name="Hegedus B."/>
            <person name="Baldrian P."/>
            <person name="Stursova M."/>
            <person name="Weitz H."/>
            <person name="Taylor A."/>
            <person name="Grigoriev I.V."/>
            <person name="Nagy L.G."/>
            <person name="Martin F."/>
            <person name="Kauserud H."/>
        </authorList>
    </citation>
    <scope>NUCLEOTIDE SEQUENCE</scope>
    <source>
        <strain evidence="1">CBHHK067</strain>
    </source>
</reference>
<gene>
    <name evidence="1" type="ORF">B0H17DRAFT_1070391</name>
</gene>
<keyword evidence="2" id="KW-1185">Reference proteome</keyword>
<dbReference type="AlphaFoldDB" id="A0AAD7DB25"/>
<dbReference type="EMBL" id="JARKIE010000089">
    <property type="protein sequence ID" value="KAJ7687262.1"/>
    <property type="molecule type" value="Genomic_DNA"/>
</dbReference>
<dbReference type="Proteomes" id="UP001221757">
    <property type="component" value="Unassembled WGS sequence"/>
</dbReference>
<comment type="caution">
    <text evidence="1">The sequence shown here is derived from an EMBL/GenBank/DDBJ whole genome shotgun (WGS) entry which is preliminary data.</text>
</comment>
<sequence>MSLPATFFILLVPRCCTSRLPLNSNFKPPLLLLAIFHTSVSPGMILILVSVSHKILPHPPPCVQLEATARRGLTPRTQHYCLSSRILFFLALQHQISSHPQYKSFNVCLSAI</sequence>
<name>A0AAD7DB25_MYCRO</name>
<organism evidence="1 2">
    <name type="scientific">Mycena rosella</name>
    <name type="common">Pink bonnet</name>
    <name type="synonym">Agaricus rosellus</name>
    <dbReference type="NCBI Taxonomy" id="1033263"/>
    <lineage>
        <taxon>Eukaryota</taxon>
        <taxon>Fungi</taxon>
        <taxon>Dikarya</taxon>
        <taxon>Basidiomycota</taxon>
        <taxon>Agaricomycotina</taxon>
        <taxon>Agaricomycetes</taxon>
        <taxon>Agaricomycetidae</taxon>
        <taxon>Agaricales</taxon>
        <taxon>Marasmiineae</taxon>
        <taxon>Mycenaceae</taxon>
        <taxon>Mycena</taxon>
    </lineage>
</organism>
<protein>
    <submittedName>
        <fullName evidence="1">Uncharacterized protein</fullName>
    </submittedName>
</protein>
<evidence type="ECO:0000313" key="2">
    <source>
        <dbReference type="Proteomes" id="UP001221757"/>
    </source>
</evidence>
<accession>A0AAD7DB25</accession>